<organism evidence="1 2">
    <name type="scientific">Planotetraspora mira</name>
    <dbReference type="NCBI Taxonomy" id="58121"/>
    <lineage>
        <taxon>Bacteria</taxon>
        <taxon>Bacillati</taxon>
        <taxon>Actinomycetota</taxon>
        <taxon>Actinomycetes</taxon>
        <taxon>Streptosporangiales</taxon>
        <taxon>Streptosporangiaceae</taxon>
        <taxon>Planotetraspora</taxon>
    </lineage>
</organism>
<gene>
    <name evidence="1" type="ORF">Pmi06nite_80290</name>
</gene>
<keyword evidence="2" id="KW-1185">Reference proteome</keyword>
<accession>A0A8J3U0D2</accession>
<comment type="caution">
    <text evidence="1">The sequence shown here is derived from an EMBL/GenBank/DDBJ whole genome shotgun (WGS) entry which is preliminary data.</text>
</comment>
<dbReference type="Proteomes" id="UP000650628">
    <property type="component" value="Unassembled WGS sequence"/>
</dbReference>
<dbReference type="AlphaFoldDB" id="A0A8J3U0D2"/>
<reference evidence="1 2" key="1">
    <citation type="submission" date="2021-01" db="EMBL/GenBank/DDBJ databases">
        <title>Whole genome shotgun sequence of Planotetraspora mira NBRC 15435.</title>
        <authorList>
            <person name="Komaki H."/>
            <person name="Tamura T."/>
        </authorList>
    </citation>
    <scope>NUCLEOTIDE SEQUENCE [LARGE SCALE GENOMIC DNA]</scope>
    <source>
        <strain evidence="1 2">NBRC 15435</strain>
    </source>
</reference>
<dbReference type="RefSeq" id="WP_203958382.1">
    <property type="nucleotide sequence ID" value="NZ_BOOO01000053.1"/>
</dbReference>
<dbReference type="EMBL" id="BOOO01000053">
    <property type="protein sequence ID" value="GII34587.1"/>
    <property type="molecule type" value="Genomic_DNA"/>
</dbReference>
<evidence type="ECO:0000313" key="2">
    <source>
        <dbReference type="Proteomes" id="UP000650628"/>
    </source>
</evidence>
<sequence length="97" mass="11057">MTALPLPAGYHGIHPAPTQAGYERVDWREPLPRATRVRVRQHTCDCRPLAYELCQAGGLSFIRRIYQTDGIVTVESEWLRTVLAEQLWSKILLGQAR</sequence>
<name>A0A8J3U0D2_9ACTN</name>
<proteinExistence type="predicted"/>
<evidence type="ECO:0000313" key="1">
    <source>
        <dbReference type="EMBL" id="GII34587.1"/>
    </source>
</evidence>
<protein>
    <submittedName>
        <fullName evidence="1">Uncharacterized protein</fullName>
    </submittedName>
</protein>